<gene>
    <name evidence="1" type="ORF">Syun_012462</name>
</gene>
<protein>
    <submittedName>
        <fullName evidence="1">Uncharacterized protein</fullName>
    </submittedName>
</protein>
<keyword evidence="2" id="KW-1185">Reference proteome</keyword>
<accession>A0AAP0PGF1</accession>
<sequence>MRAKFHEGARLMSLARRMRDGLDVREVGESEEEDMDLFVVMTNGVEVQADDEGLMGSTSYLLKESSLGGNEISITKNLFILFAISIASKTKIKKSLIKNGSCAGIELGAEAPASAPTPETLLVLVLKPQKNGSSAGANAPTSTPTLETPLLLLVRLDQFEKSNLNFLMFYALR</sequence>
<dbReference type="EMBL" id="JBBNAF010000005">
    <property type="protein sequence ID" value="KAK9143062.1"/>
    <property type="molecule type" value="Genomic_DNA"/>
</dbReference>
<organism evidence="1 2">
    <name type="scientific">Stephania yunnanensis</name>
    <dbReference type="NCBI Taxonomy" id="152371"/>
    <lineage>
        <taxon>Eukaryota</taxon>
        <taxon>Viridiplantae</taxon>
        <taxon>Streptophyta</taxon>
        <taxon>Embryophyta</taxon>
        <taxon>Tracheophyta</taxon>
        <taxon>Spermatophyta</taxon>
        <taxon>Magnoliopsida</taxon>
        <taxon>Ranunculales</taxon>
        <taxon>Menispermaceae</taxon>
        <taxon>Menispermoideae</taxon>
        <taxon>Cissampelideae</taxon>
        <taxon>Stephania</taxon>
    </lineage>
</organism>
<proteinExistence type="predicted"/>
<evidence type="ECO:0000313" key="1">
    <source>
        <dbReference type="EMBL" id="KAK9143062.1"/>
    </source>
</evidence>
<comment type="caution">
    <text evidence="1">The sequence shown here is derived from an EMBL/GenBank/DDBJ whole genome shotgun (WGS) entry which is preliminary data.</text>
</comment>
<dbReference type="AlphaFoldDB" id="A0AAP0PGF1"/>
<dbReference type="Proteomes" id="UP001420932">
    <property type="component" value="Unassembled WGS sequence"/>
</dbReference>
<evidence type="ECO:0000313" key="2">
    <source>
        <dbReference type="Proteomes" id="UP001420932"/>
    </source>
</evidence>
<name>A0AAP0PGF1_9MAGN</name>
<reference evidence="1 2" key="1">
    <citation type="submission" date="2024-01" db="EMBL/GenBank/DDBJ databases">
        <title>Genome assemblies of Stephania.</title>
        <authorList>
            <person name="Yang L."/>
        </authorList>
    </citation>
    <scope>NUCLEOTIDE SEQUENCE [LARGE SCALE GENOMIC DNA]</scope>
    <source>
        <strain evidence="1">YNDBR</strain>
        <tissue evidence="1">Leaf</tissue>
    </source>
</reference>